<keyword evidence="3" id="KW-1185">Reference proteome</keyword>
<proteinExistence type="predicted"/>
<evidence type="ECO:0000313" key="3">
    <source>
        <dbReference type="Proteomes" id="UP001557484"/>
    </source>
</evidence>
<dbReference type="PANTHER" id="PTHR40031">
    <property type="entry name" value="HYPOTHETICAL MEMBRANE SPANNING PROTEIN"/>
    <property type="match status" value="1"/>
</dbReference>
<dbReference type="GO" id="GO:0016787">
    <property type="term" value="F:hydrolase activity"/>
    <property type="evidence" value="ECO:0007669"/>
    <property type="project" value="UniProtKB-KW"/>
</dbReference>
<comment type="caution">
    <text evidence="2">The sequence shown here is derived from an EMBL/GenBank/DDBJ whole genome shotgun (WGS) entry which is preliminary data.</text>
</comment>
<dbReference type="InterPro" id="IPR007404">
    <property type="entry name" value="YdjM-like"/>
</dbReference>
<feature type="transmembrane region" description="Helical" evidence="1">
    <location>
        <begin position="94"/>
        <end position="115"/>
    </location>
</feature>
<dbReference type="Pfam" id="PF04307">
    <property type="entry name" value="YdjM"/>
    <property type="match status" value="1"/>
</dbReference>
<keyword evidence="1" id="KW-1133">Transmembrane helix</keyword>
<dbReference type="EMBL" id="JBFRYB010000001">
    <property type="protein sequence ID" value="MEX1665230.1"/>
    <property type="molecule type" value="Genomic_DNA"/>
</dbReference>
<organism evidence="2 3">
    <name type="scientific">Zhongshania arctica</name>
    <dbReference type="NCBI Taxonomy" id="3238302"/>
    <lineage>
        <taxon>Bacteria</taxon>
        <taxon>Pseudomonadati</taxon>
        <taxon>Pseudomonadota</taxon>
        <taxon>Gammaproteobacteria</taxon>
        <taxon>Cellvibrionales</taxon>
        <taxon>Spongiibacteraceae</taxon>
        <taxon>Zhongshania</taxon>
    </lineage>
</organism>
<keyword evidence="2" id="KW-0378">Hydrolase</keyword>
<dbReference type="Proteomes" id="UP001557484">
    <property type="component" value="Unassembled WGS sequence"/>
</dbReference>
<feature type="transmembrane region" description="Helical" evidence="1">
    <location>
        <begin position="64"/>
        <end position="82"/>
    </location>
</feature>
<feature type="transmembrane region" description="Helical" evidence="1">
    <location>
        <begin position="127"/>
        <end position="150"/>
    </location>
</feature>
<keyword evidence="1" id="KW-0472">Membrane</keyword>
<feature type="transmembrane region" description="Helical" evidence="1">
    <location>
        <begin position="25"/>
        <end position="44"/>
    </location>
</feature>
<reference evidence="2 3" key="1">
    <citation type="journal article" date="2011" name="Int. J. Syst. Evol. Microbiol.">
        <title>Zhongshania antarctica gen. nov., sp. nov. and Zhongshania guokunii sp. nov., gammaproteobacteria respectively isolated from coastal attached (fast) ice and surface seawater of the Antarctic.</title>
        <authorList>
            <person name="Li H.J."/>
            <person name="Zhang X.Y."/>
            <person name="Chen C.X."/>
            <person name="Zhang Y.J."/>
            <person name="Gao Z.M."/>
            <person name="Yu Y."/>
            <person name="Chen X.L."/>
            <person name="Chen B."/>
            <person name="Zhang Y.Z."/>
        </authorList>
    </citation>
    <scope>NUCLEOTIDE SEQUENCE [LARGE SCALE GENOMIC DNA]</scope>
    <source>
        <strain evidence="2 3">R06B22</strain>
    </source>
</reference>
<name>A0ABV3TV62_9GAMM</name>
<evidence type="ECO:0000256" key="1">
    <source>
        <dbReference type="SAM" id="Phobius"/>
    </source>
</evidence>
<dbReference type="InterPro" id="IPR053170">
    <property type="entry name" value="Transcription_regulator"/>
</dbReference>
<evidence type="ECO:0000313" key="2">
    <source>
        <dbReference type="EMBL" id="MEX1665230.1"/>
    </source>
</evidence>
<sequence>MDPLTQGLLGAVAVRNSGNINAKRGTVLVLGFLAGMAADLDVLIRSKSDPLLFLEFHRQFTHSLIFIPLGGLICGLVLYKLMGRRNTNLSWQQSVLFCTLGYATHALLDTCTTYGTQLYWPFSNERVSWNVMSIIDPLYTLPIAGLLILSVRKHWRWTAPMALFWVFAYPSLGWLQRDRAEAVGYQLAASRGHVVRSLEAKPSFGNILLWKIVYRTDEAYYIDAVRVGSEPKVFTGDSIPLLKLSSDLPWLVANSRQATDIERFRWFSQGYIALDPNDPNRIIDIRYSLLPNELDALWSIQLSPDSPDSAVSYQTHRADGRAKLNQLWQMLTH</sequence>
<keyword evidence="1" id="KW-0812">Transmembrane</keyword>
<dbReference type="PANTHER" id="PTHR40031:SF1">
    <property type="entry name" value="MEMBRANE-BOUND METAL-DEPENDENT HYDROLASE"/>
    <property type="match status" value="1"/>
</dbReference>
<gene>
    <name evidence="2" type="ORF">AB4875_07000</name>
</gene>
<dbReference type="RefSeq" id="WP_368375336.1">
    <property type="nucleotide sequence ID" value="NZ_JBFRYB010000001.1"/>
</dbReference>
<accession>A0ABV3TV62</accession>
<protein>
    <submittedName>
        <fullName evidence="2">Metal-dependent hydrolase</fullName>
    </submittedName>
</protein>